<dbReference type="AlphaFoldDB" id="A0A1A9GKM8"/>
<evidence type="ECO:0000313" key="7">
    <source>
        <dbReference type="Proteomes" id="UP000077868"/>
    </source>
</evidence>
<dbReference type="SUPFAM" id="SSF46785">
    <property type="entry name" value="Winged helix' DNA-binding domain"/>
    <property type="match status" value="1"/>
</dbReference>
<dbReference type="PROSITE" id="PS50931">
    <property type="entry name" value="HTH_LYSR"/>
    <property type="match status" value="1"/>
</dbReference>
<keyword evidence="3" id="KW-0238">DNA-binding</keyword>
<dbReference type="OrthoDB" id="3636008at2"/>
<sequence>MELRLHRLRILREVAHHGGVNAAALATHYSPSAVSQQMAALERDVGAPVLERRGRHVVLTEVGQVLLHHAEILLAAERDARSAVEHVRDLVAVELTVGVFSTVAAGLVPQVVTDLGRRRPEIRVRTRETDPDEAGMQLAHGHLDLAFLIDYPDATEPWTAGLALVPVMDDRLHVAAATGQLAPGTIRLADLADHDWIISGPQSYYGRAVRAACRDAGFEVRTTHEVDGQATALAMVAAGLGVTLVSDLGRTFLPGDGITLHRVSRPLRRRILLARHERADSPAMQAFLSSTARAVAALELADQD</sequence>
<dbReference type="PANTHER" id="PTHR30346:SF29">
    <property type="entry name" value="LYSR SUBSTRATE-BINDING"/>
    <property type="match status" value="1"/>
</dbReference>
<feature type="domain" description="HTH lysR-type" evidence="5">
    <location>
        <begin position="1"/>
        <end position="60"/>
    </location>
</feature>
<dbReference type="KEGG" id="ndk:I601_1799"/>
<dbReference type="EMBL" id="CP015079">
    <property type="protein sequence ID" value="ANH38230.1"/>
    <property type="molecule type" value="Genomic_DNA"/>
</dbReference>
<keyword evidence="7" id="KW-1185">Reference proteome</keyword>
<gene>
    <name evidence="6" type="primary">gltC_1</name>
    <name evidence="6" type="ORF">I601_1799</name>
</gene>
<dbReference type="InterPro" id="IPR005119">
    <property type="entry name" value="LysR_subst-bd"/>
</dbReference>
<dbReference type="Gene3D" id="1.10.10.10">
    <property type="entry name" value="Winged helix-like DNA-binding domain superfamily/Winged helix DNA-binding domain"/>
    <property type="match status" value="1"/>
</dbReference>
<dbReference type="Proteomes" id="UP000077868">
    <property type="component" value="Chromosome"/>
</dbReference>
<accession>A0A1A9GKM8</accession>
<keyword evidence="2" id="KW-0805">Transcription regulation</keyword>
<dbReference type="PANTHER" id="PTHR30346">
    <property type="entry name" value="TRANSCRIPTIONAL DUAL REGULATOR HCAR-RELATED"/>
    <property type="match status" value="1"/>
</dbReference>
<protein>
    <submittedName>
        <fullName evidence="6">HTH-type transcriptional regulator GltC</fullName>
    </submittedName>
</protein>
<evidence type="ECO:0000259" key="5">
    <source>
        <dbReference type="PROSITE" id="PS50931"/>
    </source>
</evidence>
<proteinExistence type="inferred from homology"/>
<keyword evidence="4" id="KW-0804">Transcription</keyword>
<evidence type="ECO:0000256" key="3">
    <source>
        <dbReference type="ARBA" id="ARBA00023125"/>
    </source>
</evidence>
<dbReference type="CDD" id="cd08423">
    <property type="entry name" value="PBP2_LTTR_like_6"/>
    <property type="match status" value="1"/>
</dbReference>
<evidence type="ECO:0000256" key="2">
    <source>
        <dbReference type="ARBA" id="ARBA00023015"/>
    </source>
</evidence>
<dbReference type="SUPFAM" id="SSF53850">
    <property type="entry name" value="Periplasmic binding protein-like II"/>
    <property type="match status" value="1"/>
</dbReference>
<dbReference type="GO" id="GO:0003700">
    <property type="term" value="F:DNA-binding transcription factor activity"/>
    <property type="evidence" value="ECO:0007669"/>
    <property type="project" value="InterPro"/>
</dbReference>
<dbReference type="Pfam" id="PF03466">
    <property type="entry name" value="LysR_substrate"/>
    <property type="match status" value="1"/>
</dbReference>
<dbReference type="STRING" id="1300347.I601_1799"/>
<dbReference type="GO" id="GO:0003677">
    <property type="term" value="F:DNA binding"/>
    <property type="evidence" value="ECO:0007669"/>
    <property type="project" value="UniProtKB-KW"/>
</dbReference>
<dbReference type="RefSeq" id="WP_068108402.1">
    <property type="nucleotide sequence ID" value="NZ_CP015079.1"/>
</dbReference>
<evidence type="ECO:0000256" key="4">
    <source>
        <dbReference type="ARBA" id="ARBA00023163"/>
    </source>
</evidence>
<dbReference type="PATRIC" id="fig|1300347.3.peg.1801"/>
<dbReference type="InterPro" id="IPR036390">
    <property type="entry name" value="WH_DNA-bd_sf"/>
</dbReference>
<organism evidence="6 7">
    <name type="scientific">Nocardioides dokdonensis FR1436</name>
    <dbReference type="NCBI Taxonomy" id="1300347"/>
    <lineage>
        <taxon>Bacteria</taxon>
        <taxon>Bacillati</taxon>
        <taxon>Actinomycetota</taxon>
        <taxon>Actinomycetes</taxon>
        <taxon>Propionibacteriales</taxon>
        <taxon>Nocardioidaceae</taxon>
        <taxon>Nocardioides</taxon>
    </lineage>
</organism>
<comment type="similarity">
    <text evidence="1">Belongs to the LysR transcriptional regulatory family.</text>
</comment>
<dbReference type="Gene3D" id="3.40.190.10">
    <property type="entry name" value="Periplasmic binding protein-like II"/>
    <property type="match status" value="2"/>
</dbReference>
<evidence type="ECO:0000256" key="1">
    <source>
        <dbReference type="ARBA" id="ARBA00009437"/>
    </source>
</evidence>
<dbReference type="InterPro" id="IPR036388">
    <property type="entry name" value="WH-like_DNA-bd_sf"/>
</dbReference>
<dbReference type="GO" id="GO:0032993">
    <property type="term" value="C:protein-DNA complex"/>
    <property type="evidence" value="ECO:0007669"/>
    <property type="project" value="TreeGrafter"/>
</dbReference>
<dbReference type="Pfam" id="PF00126">
    <property type="entry name" value="HTH_1"/>
    <property type="match status" value="1"/>
</dbReference>
<dbReference type="InterPro" id="IPR000847">
    <property type="entry name" value="LysR_HTH_N"/>
</dbReference>
<evidence type="ECO:0000313" key="6">
    <source>
        <dbReference type="EMBL" id="ANH38230.1"/>
    </source>
</evidence>
<reference evidence="6 7" key="1">
    <citation type="submission" date="2016-03" db="EMBL/GenBank/DDBJ databases">
        <title>Complete genome sequence of a soil Actinobacterium, Nocardioides dokdonensis FR1436.</title>
        <authorList>
            <person name="Kwon S.-K."/>
            <person name="Kim K."/>
            <person name="Kim J.F."/>
        </authorList>
    </citation>
    <scope>NUCLEOTIDE SEQUENCE [LARGE SCALE GENOMIC DNA]</scope>
    <source>
        <strain evidence="6 7">FR1436</strain>
    </source>
</reference>
<name>A0A1A9GKM8_9ACTN</name>